<dbReference type="Gene3D" id="2.40.170.20">
    <property type="entry name" value="TonB-dependent receptor, beta-barrel domain"/>
    <property type="match status" value="1"/>
</dbReference>
<dbReference type="InterPro" id="IPR037066">
    <property type="entry name" value="Plug_dom_sf"/>
</dbReference>
<dbReference type="InterPro" id="IPR012910">
    <property type="entry name" value="Plug_dom"/>
</dbReference>
<dbReference type="Pfam" id="PF07715">
    <property type="entry name" value="Plug"/>
    <property type="match status" value="1"/>
</dbReference>
<dbReference type="InterPro" id="IPR000531">
    <property type="entry name" value="Beta-barrel_TonB"/>
</dbReference>
<evidence type="ECO:0000313" key="17">
    <source>
        <dbReference type="Proteomes" id="UP000185657"/>
    </source>
</evidence>
<dbReference type="GO" id="GO:0009279">
    <property type="term" value="C:cell outer membrane"/>
    <property type="evidence" value="ECO:0007669"/>
    <property type="project" value="UniProtKB-SubCell"/>
</dbReference>
<evidence type="ECO:0000256" key="12">
    <source>
        <dbReference type="RuleBase" id="RU003357"/>
    </source>
</evidence>
<feature type="domain" description="TonB-dependent receptor plug" evidence="14">
    <location>
        <begin position="40"/>
        <end position="151"/>
    </location>
</feature>
<sequence length="643" mass="70167">MCAGLSAAFPAAAATDVITLSLEELLNLTVVGASKYAQKQNEVAAAVSVVTRDEIRAFGWRTLDQALATLPGVYTTYDRQSSHLGTRGFSVPGDLNTRLLVTINGNRVNDLVFDTGPTGRDFPLDLALVERIEFIPGPGSAVYGQNAMFGVVNVVTRNGAAMDEGELALGSQPSQGMNEGRVSWGKRLDSGLDVLISASGLRSRGEDRDMEFGSTGISGRAQGLDGERDKEFFGRLGYGPWTLELVHGDRRKDDPTGVYGSDPLVAGQYQGNLYTLAQAQFESPFSDETLQVMGRVFVGQNRYSSRLSYGTPFDFPSVGDWYGGELRLLSTALDGHKLMLGMDLQDITRLNQAVIDPADSANNLLIRSPARRVGIYGQDEWHLADDLTATLGLRMDRNSTTGTHISPRAALIWQAAPSTTLKALAGRAHRAPNANERDYYDDLVLVANPSLDVESVDTLELVANHRVSEDLRLQAAAYRWTMLDQIVPGVDPVSGLSQFQPGGKVVANGLELSADKTWVWGGRLRGSLTLQDARMATGDRLANSPQQLAKFNFSMPWRAAGVSLGYEFQYDSRRKTLDGSWLGGRSLSNLHIRTDRWVDGLELGLTVRNLFNKRFAVPGGTSNWQNALEQDGRSVQFEASYRF</sequence>
<keyword evidence="6" id="KW-0732">Signal</keyword>
<protein>
    <recommendedName>
        <fullName evidence="19">TonB-dependent receptor</fullName>
    </recommendedName>
</protein>
<organism evidence="15 18">
    <name type="scientific">Hydrogenophaga crassostreae</name>
    <dbReference type="NCBI Taxonomy" id="1763535"/>
    <lineage>
        <taxon>Bacteria</taxon>
        <taxon>Pseudomonadati</taxon>
        <taxon>Pseudomonadota</taxon>
        <taxon>Betaproteobacteria</taxon>
        <taxon>Burkholderiales</taxon>
        <taxon>Comamonadaceae</taxon>
        <taxon>Hydrogenophaga</taxon>
    </lineage>
</organism>
<evidence type="ECO:0000313" key="16">
    <source>
        <dbReference type="EMBL" id="OAD44362.1"/>
    </source>
</evidence>
<dbReference type="PROSITE" id="PS52016">
    <property type="entry name" value="TONB_DEPENDENT_REC_3"/>
    <property type="match status" value="1"/>
</dbReference>
<evidence type="ECO:0000256" key="5">
    <source>
        <dbReference type="ARBA" id="ARBA00022692"/>
    </source>
</evidence>
<dbReference type="EMBL" id="LVWD01000001">
    <property type="protein sequence ID" value="OAD44362.1"/>
    <property type="molecule type" value="Genomic_DNA"/>
</dbReference>
<dbReference type="SUPFAM" id="SSF56935">
    <property type="entry name" value="Porins"/>
    <property type="match status" value="1"/>
</dbReference>
<keyword evidence="7 12" id="KW-0798">TonB box</keyword>
<comment type="subcellular location">
    <subcellularLocation>
        <location evidence="1 11">Cell outer membrane</location>
        <topology evidence="1 11">Multi-pass membrane protein</topology>
    </subcellularLocation>
</comment>
<dbReference type="PANTHER" id="PTHR30069:SF29">
    <property type="entry name" value="HEMOGLOBIN AND HEMOGLOBIN-HAPTOGLOBIN-BINDING PROTEIN 1-RELATED"/>
    <property type="match status" value="1"/>
</dbReference>
<accession>A0A162Z8L6</accession>
<evidence type="ECO:0000313" key="18">
    <source>
        <dbReference type="Proteomes" id="UP000185680"/>
    </source>
</evidence>
<dbReference type="Pfam" id="PF00593">
    <property type="entry name" value="TonB_dep_Rec_b-barrel"/>
    <property type="match status" value="1"/>
</dbReference>
<dbReference type="GO" id="GO:0044718">
    <property type="term" value="P:siderophore transmembrane transport"/>
    <property type="evidence" value="ECO:0007669"/>
    <property type="project" value="TreeGrafter"/>
</dbReference>
<comment type="similarity">
    <text evidence="2 11 12">Belongs to the TonB-dependent receptor family.</text>
</comment>
<dbReference type="AlphaFoldDB" id="A0A162Z8L6"/>
<keyword evidence="8 11" id="KW-0472">Membrane</keyword>
<dbReference type="InterPro" id="IPR036942">
    <property type="entry name" value="Beta-barrel_TonB_sf"/>
</dbReference>
<dbReference type="STRING" id="1763535.LPB072_13845"/>
<feature type="domain" description="TonB-dependent receptor-like beta-barrel" evidence="13">
    <location>
        <begin position="238"/>
        <end position="610"/>
    </location>
</feature>
<evidence type="ECO:0008006" key="19">
    <source>
        <dbReference type="Google" id="ProtNLM"/>
    </source>
</evidence>
<reference evidence="16 17" key="1">
    <citation type="submission" date="2016-02" db="EMBL/GenBank/DDBJ databases">
        <title>Draft genome sequence of Hydrogenophaga sp. LPB0072.</title>
        <authorList>
            <person name="Shin S.-K."/>
            <person name="Yi H."/>
        </authorList>
    </citation>
    <scope>NUCLEOTIDE SEQUENCE [LARGE SCALE GENOMIC DNA]</scope>
    <source>
        <strain evidence="16 17">LPB0072</strain>
    </source>
</reference>
<keyword evidence="3 11" id="KW-0813">Transport</keyword>
<evidence type="ECO:0000256" key="3">
    <source>
        <dbReference type="ARBA" id="ARBA00022448"/>
    </source>
</evidence>
<evidence type="ECO:0000259" key="13">
    <source>
        <dbReference type="Pfam" id="PF00593"/>
    </source>
</evidence>
<dbReference type="Gene3D" id="2.170.130.10">
    <property type="entry name" value="TonB-dependent receptor, plug domain"/>
    <property type="match status" value="1"/>
</dbReference>
<gene>
    <name evidence="15" type="ORF">LPB072_13845</name>
    <name evidence="16" type="ORF">LPB72_01980</name>
</gene>
<keyword evidence="9" id="KW-0675">Receptor</keyword>
<evidence type="ECO:0000313" key="15">
    <source>
        <dbReference type="EMBL" id="AOW15645.1"/>
    </source>
</evidence>
<evidence type="ECO:0000256" key="11">
    <source>
        <dbReference type="PROSITE-ProRule" id="PRU01360"/>
    </source>
</evidence>
<evidence type="ECO:0000256" key="4">
    <source>
        <dbReference type="ARBA" id="ARBA00022452"/>
    </source>
</evidence>
<evidence type="ECO:0000259" key="14">
    <source>
        <dbReference type="Pfam" id="PF07715"/>
    </source>
</evidence>
<evidence type="ECO:0000256" key="7">
    <source>
        <dbReference type="ARBA" id="ARBA00023077"/>
    </source>
</evidence>
<dbReference type="KEGG" id="hyl:LPB072_13845"/>
<proteinExistence type="inferred from homology"/>
<evidence type="ECO:0000256" key="6">
    <source>
        <dbReference type="ARBA" id="ARBA00022729"/>
    </source>
</evidence>
<evidence type="ECO:0000256" key="1">
    <source>
        <dbReference type="ARBA" id="ARBA00004571"/>
    </source>
</evidence>
<keyword evidence="5 11" id="KW-0812">Transmembrane</keyword>
<keyword evidence="17" id="KW-1185">Reference proteome</keyword>
<dbReference type="EMBL" id="CP017476">
    <property type="protein sequence ID" value="AOW15645.1"/>
    <property type="molecule type" value="Genomic_DNA"/>
</dbReference>
<dbReference type="Proteomes" id="UP000185657">
    <property type="component" value="Unassembled WGS sequence"/>
</dbReference>
<evidence type="ECO:0000256" key="10">
    <source>
        <dbReference type="ARBA" id="ARBA00023237"/>
    </source>
</evidence>
<evidence type="ECO:0000256" key="9">
    <source>
        <dbReference type="ARBA" id="ARBA00023170"/>
    </source>
</evidence>
<keyword evidence="4 11" id="KW-1134">Transmembrane beta strand</keyword>
<dbReference type="PANTHER" id="PTHR30069">
    <property type="entry name" value="TONB-DEPENDENT OUTER MEMBRANE RECEPTOR"/>
    <property type="match status" value="1"/>
</dbReference>
<dbReference type="GO" id="GO:0015344">
    <property type="term" value="F:siderophore uptake transmembrane transporter activity"/>
    <property type="evidence" value="ECO:0007669"/>
    <property type="project" value="TreeGrafter"/>
</dbReference>
<keyword evidence="10 11" id="KW-0998">Cell outer membrane</keyword>
<dbReference type="InterPro" id="IPR039426">
    <property type="entry name" value="TonB-dep_rcpt-like"/>
</dbReference>
<name>A0A162Z8L6_9BURK</name>
<evidence type="ECO:0000256" key="8">
    <source>
        <dbReference type="ARBA" id="ARBA00023136"/>
    </source>
</evidence>
<evidence type="ECO:0000256" key="2">
    <source>
        <dbReference type="ARBA" id="ARBA00009810"/>
    </source>
</evidence>
<dbReference type="Proteomes" id="UP000185680">
    <property type="component" value="Chromosome"/>
</dbReference>
<reference evidence="15 18" key="2">
    <citation type="submission" date="2016-10" db="EMBL/GenBank/DDBJ databases">
        <title>Hydorgenophaga sp. LPB0072 isolated from gastropod.</title>
        <authorList>
            <person name="Kim E."/>
            <person name="Yi H."/>
        </authorList>
    </citation>
    <scope>NUCLEOTIDE SEQUENCE [LARGE SCALE GENOMIC DNA]</scope>
    <source>
        <strain evidence="15 18">LPB0072</strain>
    </source>
</reference>